<dbReference type="InterPro" id="IPR018900">
    <property type="entry name" value="Curli_CsgE"/>
</dbReference>
<accession>A0ABS1HGZ9</accession>
<evidence type="ECO:0000256" key="1">
    <source>
        <dbReference type="ARBA" id="ARBA00003989"/>
    </source>
</evidence>
<comment type="function">
    <text evidence="1">May be involved in the biogenesis of curli organelles.</text>
</comment>
<evidence type="ECO:0000256" key="2">
    <source>
        <dbReference type="ARBA" id="ARBA00014024"/>
    </source>
</evidence>
<evidence type="ECO:0000313" key="4">
    <source>
        <dbReference type="EMBL" id="MBK3516947.1"/>
    </source>
</evidence>
<dbReference type="RefSeq" id="WP_200464175.1">
    <property type="nucleotide sequence ID" value="NZ_JAENRR010000010.1"/>
</dbReference>
<evidence type="ECO:0000256" key="3">
    <source>
        <dbReference type="ARBA" id="ARBA00022729"/>
    </source>
</evidence>
<name>A0ABS1HGZ9_9BACT</name>
<keyword evidence="5" id="KW-1185">Reference proteome</keyword>
<sequence>MPRFIAILVLAYISVSVFSQEKQDSTVDRQNKVIKEAPESLQKLLENIKESELNKVNSTSDIEIDGLLLDETKTKSGRDFYFFFYQNWNPPANAKNYSIFIKEKPYRLTTTLIEIKINESLVFKSFLQPRNEMVKALAQQAVERTYAYLKNYEELQKQLMGEDQSGTGIF</sequence>
<comment type="caution">
    <text evidence="4">The sequence shown here is derived from an EMBL/GenBank/DDBJ whole genome shotgun (WGS) entry which is preliminary data.</text>
</comment>
<reference evidence="4 5" key="1">
    <citation type="submission" date="2021-01" db="EMBL/GenBank/DDBJ databases">
        <title>Carboxyliciviraga sp.nov., isolated from coastal sediments.</title>
        <authorList>
            <person name="Lu D."/>
            <person name="Zhang T."/>
        </authorList>
    </citation>
    <scope>NUCLEOTIDE SEQUENCE [LARGE SCALE GENOMIC DNA]</scope>
    <source>
        <strain evidence="4 5">N1Y132</strain>
    </source>
</reference>
<dbReference type="Pfam" id="PF10627">
    <property type="entry name" value="CsgE"/>
    <property type="match status" value="1"/>
</dbReference>
<dbReference type="EMBL" id="JAENRR010000010">
    <property type="protein sequence ID" value="MBK3516947.1"/>
    <property type="molecule type" value="Genomic_DNA"/>
</dbReference>
<gene>
    <name evidence="4" type="ORF">JIV24_06305</name>
</gene>
<proteinExistence type="predicted"/>
<keyword evidence="3" id="KW-0732">Signal</keyword>
<protein>
    <recommendedName>
        <fullName evidence="2">Curli production assembly/transport component CsgE</fullName>
    </recommendedName>
</protein>
<dbReference type="Proteomes" id="UP000605676">
    <property type="component" value="Unassembled WGS sequence"/>
</dbReference>
<organism evidence="4 5">
    <name type="scientific">Carboxylicivirga marina</name>
    <dbReference type="NCBI Taxonomy" id="2800988"/>
    <lineage>
        <taxon>Bacteria</taxon>
        <taxon>Pseudomonadati</taxon>
        <taxon>Bacteroidota</taxon>
        <taxon>Bacteroidia</taxon>
        <taxon>Marinilabiliales</taxon>
        <taxon>Marinilabiliaceae</taxon>
        <taxon>Carboxylicivirga</taxon>
    </lineage>
</organism>
<evidence type="ECO:0000313" key="5">
    <source>
        <dbReference type="Proteomes" id="UP000605676"/>
    </source>
</evidence>